<evidence type="ECO:0000313" key="1">
    <source>
        <dbReference type="EMBL" id="CAB4139826.1"/>
    </source>
</evidence>
<gene>
    <name evidence="1" type="ORF">UFOVP354_48</name>
</gene>
<accession>A0A6J5M403</accession>
<protein>
    <submittedName>
        <fullName evidence="1">Uncharacterized protein</fullName>
    </submittedName>
</protein>
<name>A0A6J5M403_9CAUD</name>
<dbReference type="EMBL" id="LR796368">
    <property type="protein sequence ID" value="CAB4139826.1"/>
    <property type="molecule type" value="Genomic_DNA"/>
</dbReference>
<sequence length="76" mass="8955">MTNITSCPAQAMLIECRLNQLDYFKEQHKVLQLKVKALQKELLSCRAISAKRLNRVAKLERIMKHRDTKVFKEVKK</sequence>
<organism evidence="1">
    <name type="scientific">uncultured Caudovirales phage</name>
    <dbReference type="NCBI Taxonomy" id="2100421"/>
    <lineage>
        <taxon>Viruses</taxon>
        <taxon>Duplodnaviria</taxon>
        <taxon>Heunggongvirae</taxon>
        <taxon>Uroviricota</taxon>
        <taxon>Caudoviricetes</taxon>
        <taxon>Peduoviridae</taxon>
        <taxon>Maltschvirus</taxon>
        <taxon>Maltschvirus maltsch</taxon>
    </lineage>
</organism>
<proteinExistence type="predicted"/>
<reference evidence="1" key="1">
    <citation type="submission" date="2020-04" db="EMBL/GenBank/DDBJ databases">
        <authorList>
            <person name="Chiriac C."/>
            <person name="Salcher M."/>
            <person name="Ghai R."/>
            <person name="Kavagutti S V."/>
        </authorList>
    </citation>
    <scope>NUCLEOTIDE SEQUENCE</scope>
</reference>